<dbReference type="Pfam" id="PF03171">
    <property type="entry name" value="2OG-FeII_Oxy"/>
    <property type="match status" value="1"/>
</dbReference>
<feature type="domain" description="Fe2OG dioxygenase" evidence="6">
    <location>
        <begin position="184"/>
        <end position="284"/>
    </location>
</feature>
<keyword evidence="7" id="KW-1185">Reference proteome</keyword>
<dbReference type="InterPro" id="IPR044861">
    <property type="entry name" value="IPNS-like_FE2OG_OXY"/>
</dbReference>
<dbReference type="Proteomes" id="UP001515500">
    <property type="component" value="Chromosome 11"/>
</dbReference>
<gene>
    <name evidence="8" type="primary">LOC120272561</name>
</gene>
<dbReference type="GeneID" id="120272561"/>
<evidence type="ECO:0000313" key="8">
    <source>
        <dbReference type="RefSeq" id="XP_039135350.1"/>
    </source>
</evidence>
<keyword evidence="4 5" id="KW-0408">Iron</keyword>
<evidence type="ECO:0000313" key="7">
    <source>
        <dbReference type="Proteomes" id="UP001515500"/>
    </source>
</evidence>
<keyword evidence="3 5" id="KW-0560">Oxidoreductase</keyword>
<dbReference type="AlphaFoldDB" id="A0AB40C965"/>
<dbReference type="GO" id="GO:0046872">
    <property type="term" value="F:metal ion binding"/>
    <property type="evidence" value="ECO:0007669"/>
    <property type="project" value="UniProtKB-KW"/>
</dbReference>
<name>A0AB40C965_DIOCR</name>
<dbReference type="PANTHER" id="PTHR47991">
    <property type="entry name" value="OXOGLUTARATE/IRON-DEPENDENT DIOXYGENASE"/>
    <property type="match status" value="1"/>
</dbReference>
<keyword evidence="2 5" id="KW-0479">Metal-binding</keyword>
<dbReference type="RefSeq" id="XP_039135350.1">
    <property type="nucleotide sequence ID" value="XM_039279416.1"/>
</dbReference>
<evidence type="ECO:0000256" key="4">
    <source>
        <dbReference type="ARBA" id="ARBA00023004"/>
    </source>
</evidence>
<dbReference type="InterPro" id="IPR027443">
    <property type="entry name" value="IPNS-like_sf"/>
</dbReference>
<dbReference type="InterPro" id="IPR050295">
    <property type="entry name" value="Plant_2OG-oxidoreductases"/>
</dbReference>
<accession>A0AB40C965</accession>
<proteinExistence type="inferred from homology"/>
<evidence type="ECO:0000256" key="3">
    <source>
        <dbReference type="ARBA" id="ARBA00023002"/>
    </source>
</evidence>
<evidence type="ECO:0000259" key="6">
    <source>
        <dbReference type="PROSITE" id="PS51471"/>
    </source>
</evidence>
<dbReference type="SUPFAM" id="SSF51197">
    <property type="entry name" value="Clavaminate synthase-like"/>
    <property type="match status" value="1"/>
</dbReference>
<dbReference type="PROSITE" id="PS51471">
    <property type="entry name" value="FE2OG_OXY"/>
    <property type="match status" value="1"/>
</dbReference>
<evidence type="ECO:0000256" key="1">
    <source>
        <dbReference type="ARBA" id="ARBA00008056"/>
    </source>
</evidence>
<dbReference type="InterPro" id="IPR005123">
    <property type="entry name" value="Oxoglu/Fe-dep_dioxygenase_dom"/>
</dbReference>
<sequence length="338" mass="38370">MEELLSNGHHESLPESYILPVDKRPDLIINKAIPVIDLAAHNHEQTAMQILQAGKEYGFFQVVNHGIEEEVIREMLKISKEFFQLPIEEKAVYFSEDANKYPRLHTSTTHVNKLEKKFWRDYFRFVSHPVNPQSMDQWPQIPTSFREIAPKYSKVARELGLKILKFIAQGLKLDDNYFNGEVSDTSIVNINFYPQCPDPSLALGLISHCDPNLITVLLPDDQVNGLQVLHHGDWIAVDPIPNAFVINVGHQLEFITNGLLKSVEHRAVTSSTMSRISIATFIYPSSECVIGPAKQLIDEKNGPIFREFELKEFMSIYHGSIGDTANIMDAFKIKALSL</sequence>
<organism evidence="7 8">
    <name type="scientific">Dioscorea cayennensis subsp. rotundata</name>
    <name type="common">White Guinea yam</name>
    <name type="synonym">Dioscorea rotundata</name>
    <dbReference type="NCBI Taxonomy" id="55577"/>
    <lineage>
        <taxon>Eukaryota</taxon>
        <taxon>Viridiplantae</taxon>
        <taxon>Streptophyta</taxon>
        <taxon>Embryophyta</taxon>
        <taxon>Tracheophyta</taxon>
        <taxon>Spermatophyta</taxon>
        <taxon>Magnoliopsida</taxon>
        <taxon>Liliopsida</taxon>
        <taxon>Dioscoreales</taxon>
        <taxon>Dioscoreaceae</taxon>
        <taxon>Dioscorea</taxon>
    </lineage>
</organism>
<dbReference type="Pfam" id="PF14226">
    <property type="entry name" value="DIOX_N"/>
    <property type="match status" value="1"/>
</dbReference>
<dbReference type="Gene3D" id="2.60.120.330">
    <property type="entry name" value="B-lactam Antibiotic, Isopenicillin N Synthase, Chain"/>
    <property type="match status" value="1"/>
</dbReference>
<protein>
    <submittedName>
        <fullName evidence="8">2'-deoxymugineic-acid 2'-dioxygenase-like isoform X1</fullName>
    </submittedName>
</protein>
<dbReference type="InterPro" id="IPR026992">
    <property type="entry name" value="DIOX_N"/>
</dbReference>
<reference evidence="8" key="1">
    <citation type="submission" date="2025-08" db="UniProtKB">
        <authorList>
            <consortium name="RefSeq"/>
        </authorList>
    </citation>
    <scope>IDENTIFICATION</scope>
</reference>
<comment type="similarity">
    <text evidence="1 5">Belongs to the iron/ascorbate-dependent oxidoreductase family.</text>
</comment>
<dbReference type="GO" id="GO:0016491">
    <property type="term" value="F:oxidoreductase activity"/>
    <property type="evidence" value="ECO:0007669"/>
    <property type="project" value="UniProtKB-KW"/>
</dbReference>
<evidence type="ECO:0000256" key="2">
    <source>
        <dbReference type="ARBA" id="ARBA00022723"/>
    </source>
</evidence>
<evidence type="ECO:0000256" key="5">
    <source>
        <dbReference type="RuleBase" id="RU003682"/>
    </source>
</evidence>